<dbReference type="InterPro" id="IPR019987">
    <property type="entry name" value="GTP-bd_ribosome_bio_YsxC"/>
</dbReference>
<keyword evidence="3 10" id="KW-0132">Cell division</keyword>
<gene>
    <name evidence="10" type="primary">engB</name>
    <name evidence="12" type="ORF">FYJ66_07255</name>
</gene>
<keyword evidence="6" id="KW-0460">Magnesium</keyword>
<dbReference type="HAMAP" id="MF_00321">
    <property type="entry name" value="GTPase_EngB"/>
    <property type="match status" value="1"/>
</dbReference>
<comment type="caution">
    <text evidence="12">The sequence shown here is derived from an EMBL/GenBank/DDBJ whole genome shotgun (WGS) entry which is preliminary data.</text>
</comment>
<dbReference type="NCBIfam" id="TIGR03598">
    <property type="entry name" value="GTPase_YsxC"/>
    <property type="match status" value="1"/>
</dbReference>
<evidence type="ECO:0000256" key="4">
    <source>
        <dbReference type="ARBA" id="ARBA00022723"/>
    </source>
</evidence>
<dbReference type="InterPro" id="IPR027417">
    <property type="entry name" value="P-loop_NTPase"/>
</dbReference>
<comment type="similarity">
    <text evidence="2 10">Belongs to the TRAFAC class TrmE-Era-EngA-EngB-Septin-like GTPase superfamily. EngB GTPase family.</text>
</comment>
<dbReference type="PANTHER" id="PTHR11649:SF13">
    <property type="entry name" value="ENGB-TYPE G DOMAIN-CONTAINING PROTEIN"/>
    <property type="match status" value="1"/>
</dbReference>
<dbReference type="InterPro" id="IPR030393">
    <property type="entry name" value="G_ENGB_dom"/>
</dbReference>
<comment type="cofactor">
    <cofactor evidence="1">
        <name>Mg(2+)</name>
        <dbReference type="ChEBI" id="CHEBI:18420"/>
    </cofactor>
</comment>
<dbReference type="FunFam" id="3.40.50.300:FF:000098">
    <property type="entry name" value="Probable GTP-binding protein EngB"/>
    <property type="match status" value="1"/>
</dbReference>
<organism evidence="12">
    <name type="scientific">Baileyella intestinalis</name>
    <dbReference type="NCBI Taxonomy" id="2606709"/>
    <lineage>
        <taxon>Bacteria</taxon>
        <taxon>Bacillati</taxon>
        <taxon>Bacillota</taxon>
        <taxon>Clostridia</taxon>
        <taxon>Peptostreptococcales</taxon>
        <taxon>Anaerovoracaceae</taxon>
        <taxon>Baileyella</taxon>
    </lineage>
</organism>
<dbReference type="GO" id="GO:0005829">
    <property type="term" value="C:cytosol"/>
    <property type="evidence" value="ECO:0007669"/>
    <property type="project" value="TreeGrafter"/>
</dbReference>
<evidence type="ECO:0000259" key="11">
    <source>
        <dbReference type="PROSITE" id="PS51706"/>
    </source>
</evidence>
<evidence type="ECO:0000313" key="12">
    <source>
        <dbReference type="EMBL" id="MST69385.1"/>
    </source>
</evidence>
<dbReference type="AlphaFoldDB" id="A0A6A8M7R1"/>
<dbReference type="Pfam" id="PF01926">
    <property type="entry name" value="MMR_HSR1"/>
    <property type="match status" value="1"/>
</dbReference>
<proteinExistence type="inferred from homology"/>
<accession>A0A6A8M7R1</accession>
<sequence>MIIKKSELEAIGTKTEQFPAPDKVEIAFAGRSNVGKSSLLNLLTGRRKLARVSGSPGKTRTINFYLCNDQFRIVDLPGYGYARLSKSQQESWGAMMENYLENRENLRKVVLLVDIRHKPSAQDVQMYDYLKYYGLDGIVVATKSDKISGNERQRNLALIRKTLEMDKDDILIPVSALNRKGHEKLLDVMEEIVESAGTEEK</sequence>
<dbReference type="InterPro" id="IPR006073">
    <property type="entry name" value="GTP-bd"/>
</dbReference>
<evidence type="ECO:0000256" key="5">
    <source>
        <dbReference type="ARBA" id="ARBA00022741"/>
    </source>
</evidence>
<dbReference type="EMBL" id="VUNB01000005">
    <property type="protein sequence ID" value="MST69385.1"/>
    <property type="molecule type" value="Genomic_DNA"/>
</dbReference>
<dbReference type="InterPro" id="IPR005225">
    <property type="entry name" value="Small_GTP-bd"/>
</dbReference>
<feature type="domain" description="EngB-type G" evidence="11">
    <location>
        <begin position="22"/>
        <end position="195"/>
    </location>
</feature>
<dbReference type="GO" id="GO:0005525">
    <property type="term" value="F:GTP binding"/>
    <property type="evidence" value="ECO:0007669"/>
    <property type="project" value="UniProtKB-UniRule"/>
</dbReference>
<comment type="function">
    <text evidence="10">Necessary for normal cell division and for the maintenance of normal septation.</text>
</comment>
<dbReference type="CDD" id="cd01876">
    <property type="entry name" value="YihA_EngB"/>
    <property type="match status" value="1"/>
</dbReference>
<protein>
    <recommendedName>
        <fullName evidence="10">Probable GTP-binding protein EngB</fullName>
    </recommendedName>
</protein>
<dbReference type="GO" id="GO:0046872">
    <property type="term" value="F:metal ion binding"/>
    <property type="evidence" value="ECO:0007669"/>
    <property type="project" value="UniProtKB-KW"/>
</dbReference>
<dbReference type="SUPFAM" id="SSF52540">
    <property type="entry name" value="P-loop containing nucleoside triphosphate hydrolases"/>
    <property type="match status" value="1"/>
</dbReference>
<dbReference type="GO" id="GO:0000917">
    <property type="term" value="P:division septum assembly"/>
    <property type="evidence" value="ECO:0007669"/>
    <property type="project" value="UniProtKB-KW"/>
</dbReference>
<evidence type="ECO:0000256" key="1">
    <source>
        <dbReference type="ARBA" id="ARBA00001946"/>
    </source>
</evidence>
<evidence type="ECO:0000256" key="7">
    <source>
        <dbReference type="ARBA" id="ARBA00023134"/>
    </source>
</evidence>
<keyword evidence="9 10" id="KW-0131">Cell cycle</keyword>
<evidence type="ECO:0000256" key="8">
    <source>
        <dbReference type="ARBA" id="ARBA00023210"/>
    </source>
</evidence>
<dbReference type="RefSeq" id="WP_154572848.1">
    <property type="nucleotide sequence ID" value="NZ_VUNB01000005.1"/>
</dbReference>
<keyword evidence="8 10" id="KW-0717">Septation</keyword>
<evidence type="ECO:0000256" key="3">
    <source>
        <dbReference type="ARBA" id="ARBA00022618"/>
    </source>
</evidence>
<keyword evidence="7 10" id="KW-0342">GTP-binding</keyword>
<name>A0A6A8M7R1_9FIRM</name>
<evidence type="ECO:0000256" key="10">
    <source>
        <dbReference type="HAMAP-Rule" id="MF_00321"/>
    </source>
</evidence>
<reference evidence="12" key="1">
    <citation type="submission" date="2019-09" db="EMBL/GenBank/DDBJ databases">
        <title>In-depth cultivation of the pig gut microbiome towards novel bacterial diversity and tailored functional studies.</title>
        <authorList>
            <person name="Wylensek D."/>
            <person name="Hitch T.C.A."/>
            <person name="Clavel T."/>
        </authorList>
    </citation>
    <scope>NUCLEOTIDE SEQUENCE</scope>
    <source>
        <strain evidence="12">RF-744-FAT-WT-3</strain>
    </source>
</reference>
<dbReference type="NCBIfam" id="TIGR00231">
    <property type="entry name" value="small_GTP"/>
    <property type="match status" value="1"/>
</dbReference>
<dbReference type="PROSITE" id="PS51706">
    <property type="entry name" value="G_ENGB"/>
    <property type="match status" value="1"/>
</dbReference>
<evidence type="ECO:0000256" key="9">
    <source>
        <dbReference type="ARBA" id="ARBA00023306"/>
    </source>
</evidence>
<keyword evidence="4" id="KW-0479">Metal-binding</keyword>
<dbReference type="Gene3D" id="3.40.50.300">
    <property type="entry name" value="P-loop containing nucleotide triphosphate hydrolases"/>
    <property type="match status" value="1"/>
</dbReference>
<keyword evidence="5 10" id="KW-0547">Nucleotide-binding</keyword>
<dbReference type="PANTHER" id="PTHR11649">
    <property type="entry name" value="MSS1/TRME-RELATED GTP-BINDING PROTEIN"/>
    <property type="match status" value="1"/>
</dbReference>
<evidence type="ECO:0000256" key="2">
    <source>
        <dbReference type="ARBA" id="ARBA00009638"/>
    </source>
</evidence>
<evidence type="ECO:0000256" key="6">
    <source>
        <dbReference type="ARBA" id="ARBA00022842"/>
    </source>
</evidence>